<dbReference type="AlphaFoldDB" id="A0A0F9KEP2"/>
<dbReference type="EMBL" id="LAZR01009347">
    <property type="protein sequence ID" value="KKM73166.1"/>
    <property type="molecule type" value="Genomic_DNA"/>
</dbReference>
<protein>
    <submittedName>
        <fullName evidence="1">Uncharacterized protein</fullName>
    </submittedName>
</protein>
<gene>
    <name evidence="1" type="ORF">LCGC14_1413290</name>
</gene>
<evidence type="ECO:0000313" key="1">
    <source>
        <dbReference type="EMBL" id="KKM73166.1"/>
    </source>
</evidence>
<accession>A0A0F9KEP2</accession>
<reference evidence="1" key="1">
    <citation type="journal article" date="2015" name="Nature">
        <title>Complex archaea that bridge the gap between prokaryotes and eukaryotes.</title>
        <authorList>
            <person name="Spang A."/>
            <person name="Saw J.H."/>
            <person name="Jorgensen S.L."/>
            <person name="Zaremba-Niedzwiedzka K."/>
            <person name="Martijn J."/>
            <person name="Lind A.E."/>
            <person name="van Eijk R."/>
            <person name="Schleper C."/>
            <person name="Guy L."/>
            <person name="Ettema T.J."/>
        </authorList>
    </citation>
    <scope>NUCLEOTIDE SEQUENCE</scope>
</reference>
<feature type="non-terminal residue" evidence="1">
    <location>
        <position position="95"/>
    </location>
</feature>
<name>A0A0F9KEP2_9ZZZZ</name>
<sequence>MPDNNIYGWTYSDFNLFVGWDMGNQAKYEAWENKWSRKVDAYIFYDSGATPRLIDEEAIEVGDIVNELMVLTNIYLKAETVENPIEMGMIEPARF</sequence>
<comment type="caution">
    <text evidence="1">The sequence shown here is derived from an EMBL/GenBank/DDBJ whole genome shotgun (WGS) entry which is preliminary data.</text>
</comment>
<proteinExistence type="predicted"/>
<organism evidence="1">
    <name type="scientific">marine sediment metagenome</name>
    <dbReference type="NCBI Taxonomy" id="412755"/>
    <lineage>
        <taxon>unclassified sequences</taxon>
        <taxon>metagenomes</taxon>
        <taxon>ecological metagenomes</taxon>
    </lineage>
</organism>